<keyword evidence="4 6" id="KW-1133">Transmembrane helix</keyword>
<dbReference type="AlphaFoldDB" id="A0A645HAH6"/>
<evidence type="ECO:0000256" key="4">
    <source>
        <dbReference type="ARBA" id="ARBA00022989"/>
    </source>
</evidence>
<dbReference type="InterPro" id="IPR051401">
    <property type="entry name" value="GtrA_CellWall_Glycosyl"/>
</dbReference>
<gene>
    <name evidence="8" type="ORF">SDC9_183208</name>
</gene>
<protein>
    <recommendedName>
        <fullName evidence="7">GtrA/DPMS transmembrane domain-containing protein</fullName>
    </recommendedName>
</protein>
<evidence type="ECO:0000256" key="2">
    <source>
        <dbReference type="ARBA" id="ARBA00009399"/>
    </source>
</evidence>
<reference evidence="8" key="1">
    <citation type="submission" date="2019-08" db="EMBL/GenBank/DDBJ databases">
        <authorList>
            <person name="Kucharzyk K."/>
            <person name="Murdoch R.W."/>
            <person name="Higgins S."/>
            <person name="Loffler F."/>
        </authorList>
    </citation>
    <scope>NUCLEOTIDE SEQUENCE</scope>
</reference>
<comment type="similarity">
    <text evidence="2">Belongs to the GtrA family.</text>
</comment>
<name>A0A645HAH6_9ZZZZ</name>
<evidence type="ECO:0000256" key="3">
    <source>
        <dbReference type="ARBA" id="ARBA00022692"/>
    </source>
</evidence>
<feature type="transmembrane region" description="Helical" evidence="6">
    <location>
        <begin position="100"/>
        <end position="118"/>
    </location>
</feature>
<evidence type="ECO:0000256" key="1">
    <source>
        <dbReference type="ARBA" id="ARBA00004141"/>
    </source>
</evidence>
<feature type="transmembrane region" description="Helical" evidence="6">
    <location>
        <begin position="7"/>
        <end position="27"/>
    </location>
</feature>
<feature type="transmembrane region" description="Helical" evidence="6">
    <location>
        <begin position="33"/>
        <end position="50"/>
    </location>
</feature>
<dbReference type="GO" id="GO:0005886">
    <property type="term" value="C:plasma membrane"/>
    <property type="evidence" value="ECO:0007669"/>
    <property type="project" value="TreeGrafter"/>
</dbReference>
<evidence type="ECO:0000313" key="8">
    <source>
        <dbReference type="EMBL" id="MPN35710.1"/>
    </source>
</evidence>
<dbReference type="PANTHER" id="PTHR38459">
    <property type="entry name" value="PROPHAGE BACTOPRENOL-LINKED GLUCOSE TRANSLOCASE HOMOLOG"/>
    <property type="match status" value="1"/>
</dbReference>
<dbReference type="GO" id="GO:0000271">
    <property type="term" value="P:polysaccharide biosynthetic process"/>
    <property type="evidence" value="ECO:0007669"/>
    <property type="project" value="InterPro"/>
</dbReference>
<dbReference type="Pfam" id="PF04138">
    <property type="entry name" value="GtrA_DPMS_TM"/>
    <property type="match status" value="1"/>
</dbReference>
<keyword evidence="5 6" id="KW-0472">Membrane</keyword>
<evidence type="ECO:0000256" key="6">
    <source>
        <dbReference type="SAM" id="Phobius"/>
    </source>
</evidence>
<accession>A0A645HAH6</accession>
<dbReference type="InterPro" id="IPR007267">
    <property type="entry name" value="GtrA_DPMS_TM"/>
</dbReference>
<dbReference type="PANTHER" id="PTHR38459:SF1">
    <property type="entry name" value="PROPHAGE BACTOPRENOL-LINKED GLUCOSE TRANSLOCASE HOMOLOG"/>
    <property type="match status" value="1"/>
</dbReference>
<comment type="caution">
    <text evidence="8">The sequence shown here is derived from an EMBL/GenBank/DDBJ whole genome shotgun (WGS) entry which is preliminary data.</text>
</comment>
<proteinExistence type="inferred from homology"/>
<sequence length="122" mass="13521">MWRFIKFGLTGVMNTLVDYTVFVVLSYLGGNVYISQVISYSCGMLNSYVVNRSWTFGSKKGFFSAQMIRFVVVNLSLLLLSLGVLWIGAQLGYGKLISKLGATVVTLVLGFVVNRLWVFSGN</sequence>
<evidence type="ECO:0000256" key="5">
    <source>
        <dbReference type="ARBA" id="ARBA00023136"/>
    </source>
</evidence>
<keyword evidence="3 6" id="KW-0812">Transmembrane</keyword>
<dbReference type="EMBL" id="VSSQ01089486">
    <property type="protein sequence ID" value="MPN35710.1"/>
    <property type="molecule type" value="Genomic_DNA"/>
</dbReference>
<evidence type="ECO:0000259" key="7">
    <source>
        <dbReference type="Pfam" id="PF04138"/>
    </source>
</evidence>
<feature type="domain" description="GtrA/DPMS transmembrane" evidence="7">
    <location>
        <begin position="6"/>
        <end position="119"/>
    </location>
</feature>
<organism evidence="8">
    <name type="scientific">bioreactor metagenome</name>
    <dbReference type="NCBI Taxonomy" id="1076179"/>
    <lineage>
        <taxon>unclassified sequences</taxon>
        <taxon>metagenomes</taxon>
        <taxon>ecological metagenomes</taxon>
    </lineage>
</organism>
<feature type="transmembrane region" description="Helical" evidence="6">
    <location>
        <begin position="70"/>
        <end position="88"/>
    </location>
</feature>
<comment type="subcellular location">
    <subcellularLocation>
        <location evidence="1">Membrane</location>
        <topology evidence="1">Multi-pass membrane protein</topology>
    </subcellularLocation>
</comment>